<reference evidence="2 3" key="1">
    <citation type="submission" date="2022-07" db="EMBL/GenBank/DDBJ databases">
        <title>Methylomonas rivi sp. nov., Methylomonas rosea sp. nov., Methylomonas aureus sp. nov. and Methylomonas subterranea sp. nov., four novel methanotrophs isolated from a freshwater creek and the deep terrestrial subsurface.</title>
        <authorList>
            <person name="Abin C."/>
            <person name="Sankaranarayanan K."/>
            <person name="Garner C."/>
            <person name="Sindelar R."/>
            <person name="Kotary K."/>
            <person name="Garner R."/>
            <person name="Barclay S."/>
            <person name="Lawson P."/>
            <person name="Krumholz L."/>
        </authorList>
    </citation>
    <scope>NUCLEOTIDE SEQUENCE [LARGE SCALE GENOMIC DNA]</scope>
    <source>
        <strain evidence="2 3">SURF-2</strain>
    </source>
</reference>
<feature type="signal peptide" evidence="1">
    <location>
        <begin position="1"/>
        <end position="22"/>
    </location>
</feature>
<keyword evidence="3" id="KW-1185">Reference proteome</keyword>
<proteinExistence type="predicted"/>
<dbReference type="RefSeq" id="WP_256601640.1">
    <property type="nucleotide sequence ID" value="NZ_JANIBJ010000010.1"/>
</dbReference>
<dbReference type="Proteomes" id="UP001524499">
    <property type="component" value="Unassembled WGS sequence"/>
</dbReference>
<keyword evidence="1" id="KW-0732">Signal</keyword>
<dbReference type="PROSITE" id="PS51257">
    <property type="entry name" value="PROKAR_LIPOPROTEIN"/>
    <property type="match status" value="1"/>
</dbReference>
<sequence length="176" mass="20278">MIIFKSLILFVTLLSISGSTLACNRSDMLKVYFFFFGDDTYLPVKIKDLKNKPDGFLMYKDDFSQLILNSKPAKEDWFENIRMRVKAKDGAYFINKDGVIYFNKSVIGQLDKEVLNSLDFGFGLYESKTCAPLNVRMIALLDQGNNTQIKEYLNKVGDLADWRTTGFVGYKKEKRQ</sequence>
<comment type="caution">
    <text evidence="2">The sequence shown here is derived from an EMBL/GenBank/DDBJ whole genome shotgun (WGS) entry which is preliminary data.</text>
</comment>
<feature type="chain" id="PRO_5046231626" evidence="1">
    <location>
        <begin position="23"/>
        <end position="176"/>
    </location>
</feature>
<evidence type="ECO:0000313" key="2">
    <source>
        <dbReference type="EMBL" id="MCQ8103894.1"/>
    </source>
</evidence>
<dbReference type="EMBL" id="JANIBJ010000010">
    <property type="protein sequence ID" value="MCQ8103894.1"/>
    <property type="molecule type" value="Genomic_DNA"/>
</dbReference>
<protein>
    <submittedName>
        <fullName evidence="2">Uncharacterized protein</fullName>
    </submittedName>
</protein>
<organism evidence="2 3">
    <name type="scientific">Methylomonas subterranea</name>
    <dbReference type="NCBI Taxonomy" id="2952225"/>
    <lineage>
        <taxon>Bacteria</taxon>
        <taxon>Pseudomonadati</taxon>
        <taxon>Pseudomonadota</taxon>
        <taxon>Gammaproteobacteria</taxon>
        <taxon>Methylococcales</taxon>
        <taxon>Methylococcaceae</taxon>
        <taxon>Methylomonas</taxon>
    </lineage>
</organism>
<accession>A0ABT1TGK4</accession>
<evidence type="ECO:0000313" key="3">
    <source>
        <dbReference type="Proteomes" id="UP001524499"/>
    </source>
</evidence>
<evidence type="ECO:0000256" key="1">
    <source>
        <dbReference type="SAM" id="SignalP"/>
    </source>
</evidence>
<name>A0ABT1TGK4_9GAMM</name>
<gene>
    <name evidence="2" type="ORF">NP590_07240</name>
</gene>